<dbReference type="InterPro" id="IPR000850">
    <property type="entry name" value="Adenylat/UMP-CMP_kin"/>
</dbReference>
<dbReference type="OrthoDB" id="442176at2759"/>
<evidence type="ECO:0008006" key="13">
    <source>
        <dbReference type="Google" id="ProtNLM"/>
    </source>
</evidence>
<evidence type="ECO:0000256" key="4">
    <source>
        <dbReference type="ARBA" id="ARBA00022777"/>
    </source>
</evidence>
<evidence type="ECO:0000256" key="7">
    <source>
        <dbReference type="ARBA" id="ARBA00023242"/>
    </source>
</evidence>
<accession>A0A9W7FFU9</accession>
<dbReference type="PRINTS" id="PR00094">
    <property type="entry name" value="ADENYLTKNASE"/>
</dbReference>
<reference evidence="11" key="1">
    <citation type="submission" date="2022-07" db="EMBL/GenBank/DDBJ databases">
        <title>Genome analysis of Parmales, a sister group of diatoms, reveals the evolutionary specialization of diatoms from phago-mixotrophs to photoautotrophs.</title>
        <authorList>
            <person name="Ban H."/>
            <person name="Sato S."/>
            <person name="Yoshikawa S."/>
            <person name="Kazumasa Y."/>
            <person name="Nakamura Y."/>
            <person name="Ichinomiya M."/>
            <person name="Saitoh K."/>
            <person name="Sato N."/>
            <person name="Blanc-Mathieu R."/>
            <person name="Endo H."/>
            <person name="Kuwata A."/>
            <person name="Ogata H."/>
        </authorList>
    </citation>
    <scope>NUCLEOTIDE SEQUENCE</scope>
</reference>
<dbReference type="PROSITE" id="PS00113">
    <property type="entry name" value="ADENYLATE_KINASE"/>
    <property type="match status" value="1"/>
</dbReference>
<keyword evidence="4 9" id="KW-0418">Kinase</keyword>
<evidence type="ECO:0000256" key="10">
    <source>
        <dbReference type="SAM" id="MobiDB-lite"/>
    </source>
</evidence>
<protein>
    <recommendedName>
        <fullName evidence="13">UMP/CMP kinase</fullName>
    </recommendedName>
</protein>
<dbReference type="HAMAP" id="MF_00235">
    <property type="entry name" value="Adenylate_kinase_Adk"/>
    <property type="match status" value="1"/>
</dbReference>
<dbReference type="GO" id="GO:0006207">
    <property type="term" value="P:'de novo' pyrimidine nucleobase biosynthetic process"/>
    <property type="evidence" value="ECO:0007669"/>
    <property type="project" value="InterPro"/>
</dbReference>
<keyword evidence="2 9" id="KW-0808">Transferase</keyword>
<dbReference type="InterPro" id="IPR033690">
    <property type="entry name" value="Adenylat_kinase_CS"/>
</dbReference>
<evidence type="ECO:0000313" key="12">
    <source>
        <dbReference type="Proteomes" id="UP001165082"/>
    </source>
</evidence>
<dbReference type="PANTHER" id="PTHR23359">
    <property type="entry name" value="NUCLEOTIDE KINASE"/>
    <property type="match status" value="1"/>
</dbReference>
<feature type="region of interest" description="Disordered" evidence="10">
    <location>
        <begin position="322"/>
        <end position="342"/>
    </location>
</feature>
<evidence type="ECO:0000256" key="1">
    <source>
        <dbReference type="ARBA" id="ARBA00022490"/>
    </source>
</evidence>
<evidence type="ECO:0000256" key="8">
    <source>
        <dbReference type="ARBA" id="ARBA00048116"/>
    </source>
</evidence>
<dbReference type="Gene3D" id="2.130.10.10">
    <property type="entry name" value="YVTN repeat-like/Quinoprotein amine dehydrogenase"/>
    <property type="match status" value="1"/>
</dbReference>
<evidence type="ECO:0000256" key="9">
    <source>
        <dbReference type="RuleBase" id="RU003330"/>
    </source>
</evidence>
<dbReference type="Proteomes" id="UP001165082">
    <property type="component" value="Unassembled WGS sequence"/>
</dbReference>
<evidence type="ECO:0000256" key="6">
    <source>
        <dbReference type="ARBA" id="ARBA00022975"/>
    </source>
</evidence>
<dbReference type="InterPro" id="IPR027417">
    <property type="entry name" value="P-loop_NTPase"/>
</dbReference>
<dbReference type="GO" id="GO:0009123">
    <property type="term" value="P:nucleoside monophosphate metabolic process"/>
    <property type="evidence" value="ECO:0007669"/>
    <property type="project" value="UniProtKB-ARBA"/>
</dbReference>
<gene>
    <name evidence="11" type="ORF">TrRE_jg7967</name>
</gene>
<feature type="compositionally biased region" description="Low complexity" evidence="10">
    <location>
        <begin position="328"/>
        <end position="342"/>
    </location>
</feature>
<comment type="caution">
    <text evidence="11">The sequence shown here is derived from an EMBL/GenBank/DDBJ whole genome shotgun (WGS) entry which is preliminary data.</text>
</comment>
<dbReference type="GO" id="GO:0005524">
    <property type="term" value="F:ATP binding"/>
    <property type="evidence" value="ECO:0007669"/>
    <property type="project" value="UniProtKB-KW"/>
</dbReference>
<dbReference type="InterPro" id="IPR015943">
    <property type="entry name" value="WD40/YVTN_repeat-like_dom_sf"/>
</dbReference>
<keyword evidence="5" id="KW-0067">ATP-binding</keyword>
<name>A0A9W7FFU9_9STRA</name>
<proteinExistence type="inferred from homology"/>
<dbReference type="NCBIfam" id="TIGR01359">
    <property type="entry name" value="UMP_CMP_kin_fam"/>
    <property type="match status" value="1"/>
</dbReference>
<comment type="catalytic activity">
    <reaction evidence="8">
        <text>UMP + ATP = UDP + ADP</text>
        <dbReference type="Rhea" id="RHEA:24400"/>
        <dbReference type="ChEBI" id="CHEBI:30616"/>
        <dbReference type="ChEBI" id="CHEBI:57865"/>
        <dbReference type="ChEBI" id="CHEBI:58223"/>
        <dbReference type="ChEBI" id="CHEBI:456216"/>
        <dbReference type="EC" id="2.7.4.14"/>
    </reaction>
</comment>
<dbReference type="Gene3D" id="3.40.50.300">
    <property type="entry name" value="P-loop containing nucleotide triphosphate hydrolases"/>
    <property type="match status" value="1"/>
</dbReference>
<dbReference type="CDD" id="cd01428">
    <property type="entry name" value="ADK"/>
    <property type="match status" value="1"/>
</dbReference>
<dbReference type="AlphaFoldDB" id="A0A9W7FFU9"/>
<dbReference type="GO" id="GO:0006221">
    <property type="term" value="P:pyrimidine nucleotide biosynthetic process"/>
    <property type="evidence" value="ECO:0007669"/>
    <property type="project" value="UniProtKB-KW"/>
</dbReference>
<evidence type="ECO:0000256" key="5">
    <source>
        <dbReference type="ARBA" id="ARBA00022840"/>
    </source>
</evidence>
<dbReference type="GO" id="GO:0019205">
    <property type="term" value="F:nucleobase-containing compound kinase activity"/>
    <property type="evidence" value="ECO:0007669"/>
    <property type="project" value="InterPro"/>
</dbReference>
<organism evidence="11 12">
    <name type="scientific">Triparma retinervis</name>
    <dbReference type="NCBI Taxonomy" id="2557542"/>
    <lineage>
        <taxon>Eukaryota</taxon>
        <taxon>Sar</taxon>
        <taxon>Stramenopiles</taxon>
        <taxon>Ochrophyta</taxon>
        <taxon>Bolidophyceae</taxon>
        <taxon>Parmales</taxon>
        <taxon>Triparmaceae</taxon>
        <taxon>Triparma</taxon>
    </lineage>
</organism>
<sequence>MRSRAVFVLGGPGAGKGTQCAKMVEHFDFVHLSVGDLLREERAKSPPSENAELIESFLKEGKLVPVSISLALVREAMEREKEGSVFLIDGFPRNGENLDGWKEAMEGVVNVCGVLVYDCPIQELQRRILSRGETSGRSDDNLESAKKRFKTFERDTMPVVRRMEEGGIKSVHIRGENKLERVWESVVASDVIGGNGVEWEKYGTNESGVEAIAVQRKESGKCTHYLKIRRLKPADSRSIESNQIIALPYAPLALHLTYLPLAFVTTLTLLVSSSDSTIKIYQPVLNNDGLFEEITDEGIREKLLPNLHQTFPSPVLTMDTLLTPSPPTSTSTTSTTSTTSPTSSTYHVSCGCRCGYLCLTSYDPQSPPSSSFTSWNIDGPISAVQVSPRSPSVGLTLLVSSLSGYVCVFSRPSRGGPWGEPEVLPESVNDDDPVLCVCKAPFPSLSGEALFVGTARGKGWSGQTETLIPTFNRVMLDTEQAENRVAILSASIPTFTAKVQELASDDAKFGDVSNKGCSPLFLVVRFGKAVGMVEGANSPALVELITEQIPELKEDDE</sequence>
<dbReference type="GO" id="GO:0016776">
    <property type="term" value="F:phosphotransferase activity, phosphate group as acceptor"/>
    <property type="evidence" value="ECO:0007669"/>
    <property type="project" value="InterPro"/>
</dbReference>
<dbReference type="SUPFAM" id="SSF52540">
    <property type="entry name" value="P-loop containing nucleoside triphosphate hydrolases"/>
    <property type="match status" value="1"/>
</dbReference>
<evidence type="ECO:0000313" key="11">
    <source>
        <dbReference type="EMBL" id="GMI11380.1"/>
    </source>
</evidence>
<evidence type="ECO:0000256" key="2">
    <source>
        <dbReference type="ARBA" id="ARBA00022679"/>
    </source>
</evidence>
<keyword evidence="7" id="KW-0539">Nucleus</keyword>
<keyword evidence="3" id="KW-0547">Nucleotide-binding</keyword>
<evidence type="ECO:0000256" key="3">
    <source>
        <dbReference type="ARBA" id="ARBA00022741"/>
    </source>
</evidence>
<comment type="similarity">
    <text evidence="9">Belongs to the adenylate kinase family.</text>
</comment>
<dbReference type="InterPro" id="IPR036322">
    <property type="entry name" value="WD40_repeat_dom_sf"/>
</dbReference>
<dbReference type="InterPro" id="IPR006266">
    <property type="entry name" value="UMP_CMP_kinase"/>
</dbReference>
<dbReference type="SUPFAM" id="SSF50978">
    <property type="entry name" value="WD40 repeat-like"/>
    <property type="match status" value="1"/>
</dbReference>
<dbReference type="Pfam" id="PF00406">
    <property type="entry name" value="ADK"/>
    <property type="match status" value="1"/>
</dbReference>
<keyword evidence="12" id="KW-1185">Reference proteome</keyword>
<dbReference type="EMBL" id="BRXZ01000420">
    <property type="protein sequence ID" value="GMI11380.1"/>
    <property type="molecule type" value="Genomic_DNA"/>
</dbReference>
<keyword evidence="1" id="KW-0963">Cytoplasm</keyword>
<keyword evidence="6" id="KW-0665">Pyrimidine biosynthesis</keyword>